<accession>A0ACC3BZI8</accession>
<dbReference type="EMBL" id="CM020619">
    <property type="protein sequence ID" value="KAK1863180.1"/>
    <property type="molecule type" value="Genomic_DNA"/>
</dbReference>
<proteinExistence type="predicted"/>
<dbReference type="Proteomes" id="UP000798662">
    <property type="component" value="Chromosome 2"/>
</dbReference>
<reference evidence="1" key="1">
    <citation type="submission" date="2019-11" db="EMBL/GenBank/DDBJ databases">
        <title>Nori genome reveals adaptations in red seaweeds to the harsh intertidal environment.</title>
        <authorList>
            <person name="Wang D."/>
            <person name="Mao Y."/>
        </authorList>
    </citation>
    <scope>NUCLEOTIDE SEQUENCE</scope>
    <source>
        <tissue evidence="1">Gametophyte</tissue>
    </source>
</reference>
<sequence length="330" mass="33154">MDGRLRSYATRPGRMGLCTWASPPVGGVGGALPSALWAAPGGGGGVLAGCTDGTIRGGRPTCPAANTVLVGGAEGQVEIYRACVVSHHRVEVRLVRRLAERHRRSPVEVLAVAPADGVVFAATAEGGVRRWRLSVADAAALVRRRPGAQGAEDDYDAASRGLPREAAAAVVVDVYGGGTAVADAVTAASTDGGASAAAAADAPARPPVTEANVVAAAALPPESTRLAAAADMVAAQKALAAVMAVGVGVAESAKDALVDAFQKKQAGVQAVVSTSDAELRVAVARVLSRYAAVLGDGDGGEADGEDARVLRRAARRTAAFEMDAVQTPTR</sequence>
<protein>
    <submittedName>
        <fullName evidence="1">Uncharacterized protein</fullName>
    </submittedName>
</protein>
<organism evidence="1 2">
    <name type="scientific">Pyropia yezoensis</name>
    <name type="common">Susabi-nori</name>
    <name type="synonym">Porphyra yezoensis</name>
    <dbReference type="NCBI Taxonomy" id="2788"/>
    <lineage>
        <taxon>Eukaryota</taxon>
        <taxon>Rhodophyta</taxon>
        <taxon>Bangiophyceae</taxon>
        <taxon>Bangiales</taxon>
        <taxon>Bangiaceae</taxon>
        <taxon>Pyropia</taxon>
    </lineage>
</organism>
<evidence type="ECO:0000313" key="2">
    <source>
        <dbReference type="Proteomes" id="UP000798662"/>
    </source>
</evidence>
<gene>
    <name evidence="1" type="ORF">I4F81_005742</name>
</gene>
<evidence type="ECO:0000313" key="1">
    <source>
        <dbReference type="EMBL" id="KAK1863180.1"/>
    </source>
</evidence>
<keyword evidence="2" id="KW-1185">Reference proteome</keyword>
<name>A0ACC3BZI8_PYRYE</name>
<comment type="caution">
    <text evidence="1">The sequence shown here is derived from an EMBL/GenBank/DDBJ whole genome shotgun (WGS) entry which is preliminary data.</text>
</comment>